<organism evidence="2">
    <name type="scientific">Microbacterium sp. A8/3-1</name>
    <dbReference type="NCBI Taxonomy" id="3160749"/>
    <lineage>
        <taxon>Bacteria</taxon>
        <taxon>Bacillati</taxon>
        <taxon>Actinomycetota</taxon>
        <taxon>Actinomycetes</taxon>
        <taxon>Micrococcales</taxon>
        <taxon>Microbacteriaceae</taxon>
        <taxon>Microbacterium</taxon>
    </lineage>
</organism>
<accession>A0AAU7VYR9</accession>
<feature type="transmembrane region" description="Helical" evidence="1">
    <location>
        <begin position="82"/>
        <end position="102"/>
    </location>
</feature>
<feature type="transmembrane region" description="Helical" evidence="1">
    <location>
        <begin position="6"/>
        <end position="24"/>
    </location>
</feature>
<feature type="transmembrane region" description="Helical" evidence="1">
    <location>
        <begin position="114"/>
        <end position="135"/>
    </location>
</feature>
<reference evidence="2" key="1">
    <citation type="submission" date="2024-06" db="EMBL/GenBank/DDBJ databases">
        <title>Draft genome sequence of Microbacterium sp. strain A8/3-1, isolated from Oxytropis tragacanthoides Fisch. ex DC. Root nodules in the Altai region of Russia.</title>
        <authorList>
            <person name="Sazanova A."/>
            <person name="Guro P."/>
            <person name="Kuznetsova I."/>
            <person name="Belimov A."/>
            <person name="Safronova V."/>
        </authorList>
    </citation>
    <scope>NUCLEOTIDE SEQUENCE</scope>
    <source>
        <strain evidence="2">A8/3-1</strain>
    </source>
</reference>
<dbReference type="AlphaFoldDB" id="A0AAU7VYR9"/>
<evidence type="ECO:0000313" key="2">
    <source>
        <dbReference type="EMBL" id="XBX79270.1"/>
    </source>
</evidence>
<protein>
    <submittedName>
        <fullName evidence="2">DUF1761 domain-containing protein</fullName>
    </submittedName>
</protein>
<sequence length="136" mass="14750">MMGINWLGVVLAIVVGMIVAFVWYQKGPIANAWEKLTGVTPERIKPVRVRSMVQLFITVIIMAIGLAVVIQLAAEATGDDSVWAALLVGLVMWVAFSASTLVQHNAFELKPAKLTIINTGYQLVLFLAMSLVLGLL</sequence>
<name>A0AAU7VYR9_9MICO</name>
<keyword evidence="1" id="KW-0812">Transmembrane</keyword>
<gene>
    <name evidence="2" type="ORF">ABS642_04035</name>
</gene>
<dbReference type="RefSeq" id="WP_350352346.1">
    <property type="nucleotide sequence ID" value="NZ_CP158357.1"/>
</dbReference>
<feature type="transmembrane region" description="Helical" evidence="1">
    <location>
        <begin position="52"/>
        <end position="70"/>
    </location>
</feature>
<dbReference type="InterPro" id="IPR013879">
    <property type="entry name" value="DUF1761"/>
</dbReference>
<dbReference type="Pfam" id="PF08570">
    <property type="entry name" value="DUF1761"/>
    <property type="match status" value="1"/>
</dbReference>
<keyword evidence="1" id="KW-1133">Transmembrane helix</keyword>
<proteinExistence type="predicted"/>
<keyword evidence="1" id="KW-0472">Membrane</keyword>
<evidence type="ECO:0000256" key="1">
    <source>
        <dbReference type="SAM" id="Phobius"/>
    </source>
</evidence>
<dbReference type="EMBL" id="CP158357">
    <property type="protein sequence ID" value="XBX79270.1"/>
    <property type="molecule type" value="Genomic_DNA"/>
</dbReference>